<evidence type="ECO:0000313" key="3">
    <source>
        <dbReference type="EMBL" id="ALL40883.1"/>
    </source>
</evidence>
<dbReference type="InterPro" id="IPR014756">
    <property type="entry name" value="Ig_E-set"/>
</dbReference>
<dbReference type="OrthoDB" id="6576058at2759"/>
<dbReference type="EMBL" id="KT246792">
    <property type="protein sequence ID" value="ALL40883.1"/>
    <property type="molecule type" value="mRNA"/>
</dbReference>
<accession>A0A0S1MJ15</accession>
<name>A0A0S1MJ15_PHAPC</name>
<dbReference type="AlphaFoldDB" id="A0A0S1MJ15"/>
<proteinExistence type="evidence at transcript level"/>
<dbReference type="EMBL" id="KT246574">
    <property type="protein sequence ID" value="ALL40665.1"/>
    <property type="molecule type" value="mRNA"/>
</dbReference>
<feature type="domain" description="MD-2-related lipid-recognition" evidence="2">
    <location>
        <begin position="93"/>
        <end position="208"/>
    </location>
</feature>
<protein>
    <recommendedName>
        <fullName evidence="1">Phosphatidylglycerol/phosphatidylinositol transfer protein</fullName>
    </recommendedName>
</protein>
<organism evidence="3">
    <name type="scientific">Phakopsora pachyrhizi</name>
    <name type="common">Asian soybean rust disease fungus</name>
    <dbReference type="NCBI Taxonomy" id="170000"/>
    <lineage>
        <taxon>Eukaryota</taxon>
        <taxon>Fungi</taxon>
        <taxon>Dikarya</taxon>
        <taxon>Basidiomycota</taxon>
        <taxon>Pucciniomycotina</taxon>
        <taxon>Pucciniomycetes</taxon>
        <taxon>Pucciniales</taxon>
        <taxon>Phakopsoraceae</taxon>
        <taxon>Phakopsora</taxon>
    </lineage>
</organism>
<sequence>MSSRSFQRVFQGAAIIALFSNPLFLLANPVPSLVKQDWGDFSIFHPSMRSVTSVNSNEGSGVEDVESDDPKLSSNVAWAPCQGDFPVKGKVSAFNISPCNRKNDSDINEPCEFSYGFNYTIKIDFTSELDAHQPRSSLIAGDSEEGPYAYSGQSFEACRYASCPIRANVKAVYTYRLRTLLSHFDSITFNVTQSIDGPSLFCAGTDISFQRPQ</sequence>
<dbReference type="SUPFAM" id="SSF81296">
    <property type="entry name" value="E set domains"/>
    <property type="match status" value="1"/>
</dbReference>
<evidence type="ECO:0000259" key="2">
    <source>
        <dbReference type="Pfam" id="PF02221"/>
    </source>
</evidence>
<reference evidence="3" key="1">
    <citation type="submission" date="2015-07" db="EMBL/GenBank/DDBJ databases">
        <title>Elucidating the P. pachyrhizi secretome and potential effectors.</title>
        <authorList>
            <person name="de Carvalho M.C.C.G."/>
            <person name="Nascimento L.C."/>
            <person name="Darben L.M."/>
            <person name="Polizel-Podanosqui A.M."/>
            <person name="Lopes-Caitar V.S."/>
            <person name="Rocha C.S."/>
            <person name="Qi M."/>
            <person name="Carazolle M."/>
            <person name="Kuwahara M.K."/>
            <person name="Pereira G.A.G."/>
            <person name="Abdelnoor R.V."/>
            <person name="Whitham S.A."/>
            <person name="Marcelino-Guimaraes F.C."/>
        </authorList>
    </citation>
    <scope>NUCLEOTIDE SEQUENCE</scope>
</reference>
<dbReference type="Gene3D" id="2.60.40.770">
    <property type="match status" value="1"/>
</dbReference>
<dbReference type="Pfam" id="PF02221">
    <property type="entry name" value="E1_DerP2_DerF2"/>
    <property type="match status" value="1"/>
</dbReference>
<dbReference type="InterPro" id="IPR003172">
    <property type="entry name" value="ML_dom"/>
</dbReference>
<evidence type="ECO:0000256" key="1">
    <source>
        <dbReference type="ARBA" id="ARBA00016056"/>
    </source>
</evidence>